<evidence type="ECO:0000313" key="2">
    <source>
        <dbReference type="Proteomes" id="UP000004263"/>
    </source>
</evidence>
<proteinExistence type="predicted"/>
<name>Q1N4Q0_9GAMM</name>
<gene>
    <name evidence="1" type="ORF">RED65_01420</name>
</gene>
<sequence>MSWWDDATSTVSDWWEDEGKSKATGEVYDGLGSVFDDATDSVSEWFGFDEEEKTKQDAAAIPNTNQQVVENAPVPSGAKKGFNWTAISAVVGGLGLAAKLLG</sequence>
<keyword evidence="2" id="KW-1185">Reference proteome</keyword>
<reference evidence="1 2" key="1">
    <citation type="submission" date="2006-03" db="EMBL/GenBank/DDBJ databases">
        <authorList>
            <person name="Pinhassi J."/>
            <person name="Pedros-Alio C."/>
            <person name="Ferriera S."/>
            <person name="Johnson J."/>
            <person name="Kravitz S."/>
            <person name="Halpern A."/>
            <person name="Remington K."/>
            <person name="Beeson K."/>
            <person name="Tran B."/>
            <person name="Rogers Y.-H."/>
            <person name="Friedman R."/>
            <person name="Venter J.C."/>
        </authorList>
    </citation>
    <scope>NUCLEOTIDE SEQUENCE [LARGE SCALE GENOMIC DNA]</scope>
    <source>
        <strain evidence="1 2">RED65</strain>
    </source>
</reference>
<dbReference type="HOGENOM" id="CLU_2271899_0_0_6"/>
<dbReference type="EMBL" id="AAQH01000002">
    <property type="protein sequence ID" value="EAT13378.1"/>
    <property type="molecule type" value="Genomic_DNA"/>
</dbReference>
<dbReference type="Proteomes" id="UP000004263">
    <property type="component" value="Unassembled WGS sequence"/>
</dbReference>
<dbReference type="STRING" id="207949.RED65_01420"/>
<accession>Q1N4Q0</accession>
<protein>
    <submittedName>
        <fullName evidence="1">Uncharacterized protein</fullName>
    </submittedName>
</protein>
<organism evidence="1 2">
    <name type="scientific">Bermanella marisrubri</name>
    <dbReference type="NCBI Taxonomy" id="207949"/>
    <lineage>
        <taxon>Bacteria</taxon>
        <taxon>Pseudomonadati</taxon>
        <taxon>Pseudomonadota</taxon>
        <taxon>Gammaproteobacteria</taxon>
        <taxon>Oceanospirillales</taxon>
        <taxon>Oceanospirillaceae</taxon>
        <taxon>Bermanella</taxon>
    </lineage>
</organism>
<dbReference type="RefSeq" id="WP_007017762.1">
    <property type="nucleotide sequence ID" value="NZ_CH724114.1"/>
</dbReference>
<comment type="caution">
    <text evidence="1">The sequence shown here is derived from an EMBL/GenBank/DDBJ whole genome shotgun (WGS) entry which is preliminary data.</text>
</comment>
<evidence type="ECO:0000313" key="1">
    <source>
        <dbReference type="EMBL" id="EAT13378.1"/>
    </source>
</evidence>
<dbReference type="AlphaFoldDB" id="Q1N4Q0"/>